<dbReference type="EMBL" id="JAMYQB010000004">
    <property type="protein sequence ID" value="MER9403829.1"/>
    <property type="molecule type" value="Genomic_DNA"/>
</dbReference>
<dbReference type="RefSeq" id="WP_352556912.1">
    <property type="nucleotide sequence ID" value="NZ_JAMYQB010000004.1"/>
</dbReference>
<evidence type="ECO:0000259" key="3">
    <source>
        <dbReference type="PROSITE" id="PS51186"/>
    </source>
</evidence>
<keyword evidence="2" id="KW-0012">Acyltransferase</keyword>
<name>A0ABV1YW04_9HYPH</name>
<proteinExistence type="predicted"/>
<accession>A0ABV1YW04</accession>
<dbReference type="SUPFAM" id="SSF55729">
    <property type="entry name" value="Acyl-CoA N-acyltransferases (Nat)"/>
    <property type="match status" value="1"/>
</dbReference>
<evidence type="ECO:0000256" key="2">
    <source>
        <dbReference type="ARBA" id="ARBA00023315"/>
    </source>
</evidence>
<dbReference type="Gene3D" id="3.40.630.30">
    <property type="match status" value="1"/>
</dbReference>
<dbReference type="PANTHER" id="PTHR10545">
    <property type="entry name" value="DIAMINE N-ACETYLTRANSFERASE"/>
    <property type="match status" value="1"/>
</dbReference>
<dbReference type="InterPro" id="IPR051016">
    <property type="entry name" value="Diverse_Substrate_AcTransf"/>
</dbReference>
<evidence type="ECO:0000313" key="4">
    <source>
        <dbReference type="EMBL" id="MER9403829.1"/>
    </source>
</evidence>
<evidence type="ECO:0000256" key="1">
    <source>
        <dbReference type="ARBA" id="ARBA00022679"/>
    </source>
</evidence>
<organism evidence="4 5">
    <name type="scientific">Mesorhizobium caraganae</name>
    <dbReference type="NCBI Taxonomy" id="483206"/>
    <lineage>
        <taxon>Bacteria</taxon>
        <taxon>Pseudomonadati</taxon>
        <taxon>Pseudomonadota</taxon>
        <taxon>Alphaproteobacteria</taxon>
        <taxon>Hyphomicrobiales</taxon>
        <taxon>Phyllobacteriaceae</taxon>
        <taxon>Mesorhizobium</taxon>
    </lineage>
</organism>
<dbReference type="PROSITE" id="PS51186">
    <property type="entry name" value="GNAT"/>
    <property type="match status" value="1"/>
</dbReference>
<keyword evidence="5" id="KW-1185">Reference proteome</keyword>
<feature type="domain" description="N-acetyltransferase" evidence="3">
    <location>
        <begin position="14"/>
        <end position="170"/>
    </location>
</feature>
<gene>
    <name evidence="4" type="ORF">NKI36_07175</name>
</gene>
<dbReference type="CDD" id="cd04301">
    <property type="entry name" value="NAT_SF"/>
    <property type="match status" value="1"/>
</dbReference>
<reference evidence="4 5" key="1">
    <citation type="journal article" date="2024" name="Proc. Natl. Acad. Sci. U.S.A.">
        <title>The evolutionary genomics of adaptation to stress in wild rhizobium bacteria.</title>
        <authorList>
            <person name="Kehlet-Delgado H."/>
            <person name="Montoya A.P."/>
            <person name="Jensen K.T."/>
            <person name="Wendlandt C.E."/>
            <person name="Dexheimer C."/>
            <person name="Roberts M."/>
            <person name="Torres Martinez L."/>
            <person name="Friesen M.L."/>
            <person name="Griffitts J.S."/>
            <person name="Porter S.S."/>
        </authorList>
    </citation>
    <scope>NUCLEOTIDE SEQUENCE [LARGE SCALE GENOMIC DNA]</scope>
    <source>
        <strain evidence="4 5">M0641</strain>
    </source>
</reference>
<keyword evidence="1" id="KW-0808">Transferase</keyword>
<protein>
    <submittedName>
        <fullName evidence="4">GNAT family N-acetyltransferase</fullName>
    </submittedName>
</protein>
<dbReference type="Pfam" id="PF00583">
    <property type="entry name" value="Acetyltransf_1"/>
    <property type="match status" value="1"/>
</dbReference>
<dbReference type="Proteomes" id="UP001433071">
    <property type="component" value="Unassembled WGS sequence"/>
</dbReference>
<evidence type="ECO:0000313" key="5">
    <source>
        <dbReference type="Proteomes" id="UP001433071"/>
    </source>
</evidence>
<dbReference type="PANTHER" id="PTHR10545:SF29">
    <property type="entry name" value="GH14572P-RELATED"/>
    <property type="match status" value="1"/>
</dbReference>
<dbReference type="InterPro" id="IPR016181">
    <property type="entry name" value="Acyl_CoA_acyltransferase"/>
</dbReference>
<comment type="caution">
    <text evidence="4">The sequence shown here is derived from an EMBL/GenBank/DDBJ whole genome shotgun (WGS) entry which is preliminary data.</text>
</comment>
<sequence length="170" mass="18513">MPSSPSSLADPVAADVHWATTDDAEALATVLCEMAAHYRQAPLDHGRATATARKWLGDESPAYPHFALAFADGRVAGLASVAIAHPGIDLERLMFLKDLFVREDARNAGTGRALLGFLAGHCLREGIGRIDLTTEDWNEGALRFYDRFGAERHGQKVFLRLSGDALRRTL</sequence>
<dbReference type="InterPro" id="IPR000182">
    <property type="entry name" value="GNAT_dom"/>
</dbReference>